<dbReference type="Proteomes" id="UP000648722">
    <property type="component" value="Unassembled WGS sequence"/>
</dbReference>
<evidence type="ECO:0000256" key="1">
    <source>
        <dbReference type="ARBA" id="ARBA00004141"/>
    </source>
</evidence>
<evidence type="ECO:0000256" key="6">
    <source>
        <dbReference type="ARBA" id="ARBA00022958"/>
    </source>
</evidence>
<evidence type="ECO:0000259" key="12">
    <source>
        <dbReference type="Pfam" id="PF02254"/>
    </source>
</evidence>
<proteinExistence type="predicted"/>
<dbReference type="PANTHER" id="PTHR46157:SF4">
    <property type="entry name" value="K(+) EFFLUX ANTIPORTER 3, CHLOROPLASTIC"/>
    <property type="match status" value="1"/>
</dbReference>
<protein>
    <submittedName>
        <fullName evidence="13">Transporter</fullName>
    </submittedName>
</protein>
<accession>A0ABQ1XM66</accession>
<feature type="transmembrane region" description="Helical" evidence="10">
    <location>
        <begin position="87"/>
        <end position="107"/>
    </location>
</feature>
<evidence type="ECO:0000256" key="9">
    <source>
        <dbReference type="ARBA" id="ARBA00023136"/>
    </source>
</evidence>
<evidence type="ECO:0000313" key="14">
    <source>
        <dbReference type="Proteomes" id="UP000648722"/>
    </source>
</evidence>
<feature type="transmembrane region" description="Helical" evidence="10">
    <location>
        <begin position="148"/>
        <end position="169"/>
    </location>
</feature>
<dbReference type="Gene3D" id="1.20.1530.20">
    <property type="match status" value="1"/>
</dbReference>
<feature type="transmembrane region" description="Helical" evidence="10">
    <location>
        <begin position="31"/>
        <end position="50"/>
    </location>
</feature>
<feature type="transmembrane region" description="Helical" evidence="10">
    <location>
        <begin position="220"/>
        <end position="238"/>
    </location>
</feature>
<keyword evidence="8" id="KW-0406">Ion transport</keyword>
<reference evidence="14" key="1">
    <citation type="journal article" date="2019" name="Int. J. Syst. Evol. Microbiol.">
        <title>The Global Catalogue of Microorganisms (GCM) 10K type strain sequencing project: providing services to taxonomists for standard genome sequencing and annotation.</title>
        <authorList>
            <consortium name="The Broad Institute Genomics Platform"/>
            <consortium name="The Broad Institute Genome Sequencing Center for Infectious Disease"/>
            <person name="Wu L."/>
            <person name="Ma J."/>
        </authorList>
    </citation>
    <scope>NUCLEOTIDE SEQUENCE [LARGE SCALE GENOMIC DNA]</scope>
    <source>
        <strain evidence="14">CGMCC 1.12766</strain>
    </source>
</reference>
<organism evidence="13 14">
    <name type="scientific">Glycocaulis albus</name>
    <dbReference type="NCBI Taxonomy" id="1382801"/>
    <lineage>
        <taxon>Bacteria</taxon>
        <taxon>Pseudomonadati</taxon>
        <taxon>Pseudomonadota</taxon>
        <taxon>Alphaproteobacteria</taxon>
        <taxon>Maricaulales</taxon>
        <taxon>Maricaulaceae</taxon>
        <taxon>Glycocaulis</taxon>
    </lineage>
</organism>
<evidence type="ECO:0000256" key="2">
    <source>
        <dbReference type="ARBA" id="ARBA00022448"/>
    </source>
</evidence>
<feature type="domain" description="Cation/H+ exchanger transmembrane" evidence="11">
    <location>
        <begin position="18"/>
        <end position="373"/>
    </location>
</feature>
<keyword evidence="2" id="KW-0813">Transport</keyword>
<dbReference type="InterPro" id="IPR006153">
    <property type="entry name" value="Cation/H_exchanger_TM"/>
</dbReference>
<feature type="transmembrane region" description="Helical" evidence="10">
    <location>
        <begin position="56"/>
        <end position="75"/>
    </location>
</feature>
<evidence type="ECO:0000256" key="5">
    <source>
        <dbReference type="ARBA" id="ARBA00022692"/>
    </source>
</evidence>
<keyword evidence="3" id="KW-0050">Antiport</keyword>
<feature type="transmembrane region" description="Helical" evidence="10">
    <location>
        <begin position="359"/>
        <end position="378"/>
    </location>
</feature>
<dbReference type="Pfam" id="PF02254">
    <property type="entry name" value="TrkA_N"/>
    <property type="match status" value="1"/>
</dbReference>
<evidence type="ECO:0000256" key="7">
    <source>
        <dbReference type="ARBA" id="ARBA00022989"/>
    </source>
</evidence>
<feature type="transmembrane region" description="Helical" evidence="10">
    <location>
        <begin position="330"/>
        <end position="353"/>
    </location>
</feature>
<gene>
    <name evidence="13" type="primary">kefB</name>
    <name evidence="13" type="ORF">GCM10007420_11750</name>
</gene>
<keyword evidence="6" id="KW-0630">Potassium</keyword>
<sequence length="567" mass="59657">MSEVEAILPAVKLLGVGIAAIMLARLLKTSPIVTFIAAGLLIGPFGLGVIEENGTTRLLAQLGVVFLLFDIGLGFSLKTVRESKRDLIGLAPVQMILCTAGFGLAGWLAGMDWLLALLIGAAAGISATAVVTQTLAERGIATCPLGRSATAVLVFQDIAGIFLLVIAVALSEGGGGDLGAILGMSALKALLAVGAALLAGRFVIGPLFRLLSKTRNDEIFTAAALFLVLATAAATGALELSLTLGAFLAGMIIADTPFKTVIRTEAKPFGALLLGFFFITVGMALDWRMMVEQAHWILAALAVLFVLKTALTWAAAIINRWSLAGGAQLGFALAQGSEFGLVILALPGIAAALGAELTGILVAASALSLALTPAWASLGLRIARRIADATASRKPVSAPEEMNCPVLIFAMTPSGRMAYSALTRFDIPVIAIESDPDRFLSAIADGFAVTFGDPSDTRLLRAIDVTEARALAICAPRYEISAEITPYIRENFPELERFVAVTDEADRRRHEALGMHAILNRSQPEGLDFALALLRYAEIPESDIHEWMQDVIEAYAPDPAFRVAEPA</sequence>
<feature type="domain" description="RCK N-terminal" evidence="12">
    <location>
        <begin position="407"/>
        <end position="520"/>
    </location>
</feature>
<feature type="transmembrane region" description="Helical" evidence="10">
    <location>
        <begin position="6"/>
        <end position="24"/>
    </location>
</feature>
<dbReference type="Gene3D" id="3.40.50.720">
    <property type="entry name" value="NAD(P)-binding Rossmann-like Domain"/>
    <property type="match status" value="1"/>
</dbReference>
<keyword evidence="4" id="KW-0633">Potassium transport</keyword>
<feature type="transmembrane region" description="Helical" evidence="10">
    <location>
        <begin position="113"/>
        <end position="136"/>
    </location>
</feature>
<evidence type="ECO:0000256" key="10">
    <source>
        <dbReference type="SAM" id="Phobius"/>
    </source>
</evidence>
<feature type="transmembrane region" description="Helical" evidence="10">
    <location>
        <begin position="189"/>
        <end position="208"/>
    </location>
</feature>
<keyword evidence="14" id="KW-1185">Reference proteome</keyword>
<evidence type="ECO:0000313" key="13">
    <source>
        <dbReference type="EMBL" id="GGG97654.1"/>
    </source>
</evidence>
<evidence type="ECO:0000256" key="3">
    <source>
        <dbReference type="ARBA" id="ARBA00022449"/>
    </source>
</evidence>
<dbReference type="InterPro" id="IPR036291">
    <property type="entry name" value="NAD(P)-bd_dom_sf"/>
</dbReference>
<dbReference type="InterPro" id="IPR003148">
    <property type="entry name" value="RCK_N"/>
</dbReference>
<dbReference type="SUPFAM" id="SSF51735">
    <property type="entry name" value="NAD(P)-binding Rossmann-fold domains"/>
    <property type="match status" value="1"/>
</dbReference>
<dbReference type="Pfam" id="PF00999">
    <property type="entry name" value="Na_H_Exchanger"/>
    <property type="match status" value="1"/>
</dbReference>
<evidence type="ECO:0000256" key="8">
    <source>
        <dbReference type="ARBA" id="ARBA00023065"/>
    </source>
</evidence>
<feature type="transmembrane region" description="Helical" evidence="10">
    <location>
        <begin position="296"/>
        <end position="318"/>
    </location>
</feature>
<dbReference type="InterPro" id="IPR038770">
    <property type="entry name" value="Na+/solute_symporter_sf"/>
</dbReference>
<comment type="caution">
    <text evidence="13">The sequence shown here is derived from an EMBL/GenBank/DDBJ whole genome shotgun (WGS) entry which is preliminary data.</text>
</comment>
<dbReference type="RefSeq" id="WP_188451627.1">
    <property type="nucleotide sequence ID" value="NZ_BMFS01000004.1"/>
</dbReference>
<feature type="transmembrane region" description="Helical" evidence="10">
    <location>
        <begin position="269"/>
        <end position="290"/>
    </location>
</feature>
<name>A0ABQ1XM66_9PROT</name>
<feature type="transmembrane region" description="Helical" evidence="10">
    <location>
        <begin position="244"/>
        <end position="262"/>
    </location>
</feature>
<evidence type="ECO:0000259" key="11">
    <source>
        <dbReference type="Pfam" id="PF00999"/>
    </source>
</evidence>
<evidence type="ECO:0000256" key="4">
    <source>
        <dbReference type="ARBA" id="ARBA00022538"/>
    </source>
</evidence>
<dbReference type="PANTHER" id="PTHR46157">
    <property type="entry name" value="K(+) EFFLUX ANTIPORTER 3, CHLOROPLASTIC"/>
    <property type="match status" value="1"/>
</dbReference>
<comment type="subcellular location">
    <subcellularLocation>
        <location evidence="1">Membrane</location>
        <topology evidence="1">Multi-pass membrane protein</topology>
    </subcellularLocation>
</comment>
<keyword evidence="9 10" id="KW-0472">Membrane</keyword>
<dbReference type="EMBL" id="BMFS01000004">
    <property type="protein sequence ID" value="GGG97654.1"/>
    <property type="molecule type" value="Genomic_DNA"/>
</dbReference>
<keyword evidence="5 10" id="KW-0812">Transmembrane</keyword>
<keyword evidence="7 10" id="KW-1133">Transmembrane helix</keyword>